<protein>
    <submittedName>
        <fullName evidence="4">Disulfide-bond oxidoreductase YfcG (GSH-dependent disulfide-bond oxidoreductase YfcG) (GST N1-1) (GST-like protein YfcG) (Organic hydroperoxidase)</fullName>
    </submittedName>
</protein>
<dbReference type="SFLD" id="SFLDS00019">
    <property type="entry name" value="Glutathione_Transferase_(cytos"/>
    <property type="match status" value="1"/>
</dbReference>
<accession>A0ABP0IWG7</accession>
<sequence length="225" mass="25162">MQSPYDWCLVDFEKNEQKSEAFLKINPNGRIPALIDRQAGVTVAESGAILEYLCEVLKSPLLPPKDTNLQRHLQCKQWLYWQVSGQGPMLGQSMYFNRIAATKGQRDDFAIARFGNEAQRCLKMLAPWDEQLLQTGGPFILGQEISVVDVACFPYAASAYWACVDISEMPHLKEGTGVHTYRPSFKCGLQIPFARPAFFGPPWATEEQIISELGANAAQFSIPKS</sequence>
<evidence type="ECO:0000256" key="1">
    <source>
        <dbReference type="ARBA" id="ARBA00007409"/>
    </source>
</evidence>
<organism evidence="4 5">
    <name type="scientific">Durusdinium trenchii</name>
    <dbReference type="NCBI Taxonomy" id="1381693"/>
    <lineage>
        <taxon>Eukaryota</taxon>
        <taxon>Sar</taxon>
        <taxon>Alveolata</taxon>
        <taxon>Dinophyceae</taxon>
        <taxon>Suessiales</taxon>
        <taxon>Symbiodiniaceae</taxon>
        <taxon>Durusdinium</taxon>
    </lineage>
</organism>
<dbReference type="SUPFAM" id="SSF52833">
    <property type="entry name" value="Thioredoxin-like"/>
    <property type="match status" value="1"/>
</dbReference>
<dbReference type="EMBL" id="CAXAMM010005213">
    <property type="protein sequence ID" value="CAK9006436.1"/>
    <property type="molecule type" value="Genomic_DNA"/>
</dbReference>
<comment type="similarity">
    <text evidence="1">Belongs to the GST superfamily.</text>
</comment>
<dbReference type="Gene3D" id="3.40.30.10">
    <property type="entry name" value="Glutaredoxin"/>
    <property type="match status" value="1"/>
</dbReference>
<evidence type="ECO:0000259" key="2">
    <source>
        <dbReference type="PROSITE" id="PS50404"/>
    </source>
</evidence>
<dbReference type="PROSITE" id="PS50405">
    <property type="entry name" value="GST_CTER"/>
    <property type="match status" value="1"/>
</dbReference>
<dbReference type="InterPro" id="IPR010987">
    <property type="entry name" value="Glutathione-S-Trfase_C-like"/>
</dbReference>
<dbReference type="Proteomes" id="UP001642464">
    <property type="component" value="Unassembled WGS sequence"/>
</dbReference>
<dbReference type="SUPFAM" id="SSF47616">
    <property type="entry name" value="GST C-terminal domain-like"/>
    <property type="match status" value="1"/>
</dbReference>
<evidence type="ECO:0000313" key="4">
    <source>
        <dbReference type="EMBL" id="CAK9006436.1"/>
    </source>
</evidence>
<dbReference type="InterPro" id="IPR004045">
    <property type="entry name" value="Glutathione_S-Trfase_N"/>
</dbReference>
<feature type="domain" description="GST C-terminal" evidence="3">
    <location>
        <begin position="68"/>
        <end position="198"/>
    </location>
</feature>
<dbReference type="PANTHER" id="PTHR44051">
    <property type="entry name" value="GLUTATHIONE S-TRANSFERASE-RELATED"/>
    <property type="match status" value="1"/>
</dbReference>
<dbReference type="Gene3D" id="1.20.1050.10">
    <property type="match status" value="1"/>
</dbReference>
<evidence type="ECO:0000313" key="5">
    <source>
        <dbReference type="Proteomes" id="UP001642464"/>
    </source>
</evidence>
<dbReference type="InterPro" id="IPR036249">
    <property type="entry name" value="Thioredoxin-like_sf"/>
</dbReference>
<dbReference type="PROSITE" id="PS50404">
    <property type="entry name" value="GST_NTER"/>
    <property type="match status" value="1"/>
</dbReference>
<gene>
    <name evidence="4" type="ORF">SCF082_LOCUS9020</name>
</gene>
<comment type="caution">
    <text evidence="4">The sequence shown here is derived from an EMBL/GenBank/DDBJ whole genome shotgun (WGS) entry which is preliminary data.</text>
</comment>
<keyword evidence="5" id="KW-1185">Reference proteome</keyword>
<dbReference type="PANTHER" id="PTHR44051:SF8">
    <property type="entry name" value="GLUTATHIONE S-TRANSFERASE GSTA"/>
    <property type="match status" value="1"/>
</dbReference>
<dbReference type="Pfam" id="PF02798">
    <property type="entry name" value="GST_N"/>
    <property type="match status" value="1"/>
</dbReference>
<name>A0ABP0IWG7_9DINO</name>
<dbReference type="SFLD" id="SFLDG00358">
    <property type="entry name" value="Main_(cytGST)"/>
    <property type="match status" value="1"/>
</dbReference>
<proteinExistence type="inferred from homology"/>
<evidence type="ECO:0000259" key="3">
    <source>
        <dbReference type="PROSITE" id="PS50405"/>
    </source>
</evidence>
<reference evidence="4 5" key="1">
    <citation type="submission" date="2024-02" db="EMBL/GenBank/DDBJ databases">
        <authorList>
            <person name="Chen Y."/>
            <person name="Shah S."/>
            <person name="Dougan E. K."/>
            <person name="Thang M."/>
            <person name="Chan C."/>
        </authorList>
    </citation>
    <scope>NUCLEOTIDE SEQUENCE [LARGE SCALE GENOMIC DNA]</scope>
</reference>
<dbReference type="InterPro" id="IPR040079">
    <property type="entry name" value="Glutathione_S-Trfase"/>
</dbReference>
<feature type="domain" description="GST N-terminal" evidence="2">
    <location>
        <begin position="1"/>
        <end position="61"/>
    </location>
</feature>
<dbReference type="InterPro" id="IPR036282">
    <property type="entry name" value="Glutathione-S-Trfase_C_sf"/>
</dbReference>